<gene>
    <name evidence="1" type="ORF">CDQ91_02040</name>
</gene>
<dbReference type="Proteomes" id="UP000197097">
    <property type="component" value="Unassembled WGS sequence"/>
</dbReference>
<proteinExistence type="predicted"/>
<comment type="caution">
    <text evidence="1">The sequence shown here is derived from an EMBL/GenBank/DDBJ whole genome shotgun (WGS) entry which is preliminary data.</text>
</comment>
<accession>A0A246K5Y4</accession>
<dbReference type="AlphaFoldDB" id="A0A246K5Y4"/>
<protein>
    <submittedName>
        <fullName evidence="1">Uncharacterized protein</fullName>
    </submittedName>
</protein>
<evidence type="ECO:0000313" key="2">
    <source>
        <dbReference type="Proteomes" id="UP000197097"/>
    </source>
</evidence>
<reference evidence="1 2" key="1">
    <citation type="journal article" date="2002" name="Int. J. Syst. Evol. Microbiol.">
        <title>Sphingopyxis witflariensis sp. nov., isolated from activated sludge.</title>
        <authorList>
            <person name="Kampfer P."/>
            <person name="Witzenberger R."/>
            <person name="Denner E.B."/>
            <person name="Busse H.J."/>
            <person name="Neef A."/>
        </authorList>
    </citation>
    <scope>NUCLEOTIDE SEQUENCE [LARGE SCALE GENOMIC DNA]</scope>
    <source>
        <strain evidence="1 2">DSM 14551</strain>
    </source>
</reference>
<name>A0A246K5Y4_9SPHN</name>
<organism evidence="1 2">
    <name type="scientific">Sphingopyxis witflariensis</name>
    <dbReference type="NCBI Taxonomy" id="173675"/>
    <lineage>
        <taxon>Bacteria</taxon>
        <taxon>Pseudomonadati</taxon>
        <taxon>Pseudomonadota</taxon>
        <taxon>Alphaproteobacteria</taxon>
        <taxon>Sphingomonadales</taxon>
        <taxon>Sphingomonadaceae</taxon>
        <taxon>Sphingopyxis</taxon>
    </lineage>
</organism>
<keyword evidence="2" id="KW-1185">Reference proteome</keyword>
<sequence length="410" mass="44350">MKIYNIALWIVAVILAIGVALSSYVVAYEVRSPERACAIQVPPSSGACANLAAATYAARRQKNAKAFVLKLERAMALQGYRAEPLSANALSTLIAPFREKMSGKDRQALLELAGKVTRRNSLINAELIESAGYRDDKQAFFQWLSRSMLTNNEARKSYVGVIAQATSMPGAVEALTPVIGAAPKWAPDYWRAVVLHPQSLGNAAKLRLALVKRPWRQTTIDAMDERLVLGLVQYGQLDEAFALADSLAPLTWRARGQTNRLINGRFADQPHFPPLDWELAAMGNLGATIEPARKRLLISAIGGAQGMAARQLVRLSPGDYTLNWVLSSNADNSLRFRIFCAEADGASLPPVIVPAAAGKKQAPVRIAGDGCNWRWVSLDIFLPDDAAGIDVYLSDLSLAPTGSATAQATR</sequence>
<dbReference type="OrthoDB" id="7447961at2"/>
<evidence type="ECO:0000313" key="1">
    <source>
        <dbReference type="EMBL" id="OWR01218.1"/>
    </source>
</evidence>
<dbReference type="EMBL" id="NISJ01000001">
    <property type="protein sequence ID" value="OWR01218.1"/>
    <property type="molecule type" value="Genomic_DNA"/>
</dbReference>